<evidence type="ECO:0000256" key="1">
    <source>
        <dbReference type="ARBA" id="ARBA00023015"/>
    </source>
</evidence>
<comment type="caution">
    <text evidence="7">The sequence shown here is derived from an EMBL/GenBank/DDBJ whole genome shotgun (WGS) entry which is preliminary data.</text>
</comment>
<proteinExistence type="predicted"/>
<dbReference type="EMBL" id="APMP01000021">
    <property type="protein sequence ID" value="ENZ81131.1"/>
    <property type="molecule type" value="Genomic_DNA"/>
</dbReference>
<dbReference type="Proteomes" id="UP000013063">
    <property type="component" value="Unassembled WGS sequence"/>
</dbReference>
<dbReference type="Gene3D" id="1.10.357.10">
    <property type="entry name" value="Tetracycline Repressor, domain 2"/>
    <property type="match status" value="1"/>
</dbReference>
<dbReference type="PANTHER" id="PTHR30055">
    <property type="entry name" value="HTH-TYPE TRANSCRIPTIONAL REGULATOR RUTR"/>
    <property type="match status" value="1"/>
</dbReference>
<keyword evidence="8" id="KW-1185">Reference proteome</keyword>
<dbReference type="PANTHER" id="PTHR30055:SF234">
    <property type="entry name" value="HTH-TYPE TRANSCRIPTIONAL REGULATOR BETI"/>
    <property type="match status" value="1"/>
</dbReference>
<dbReference type="Pfam" id="PF17918">
    <property type="entry name" value="TetR_C_15"/>
    <property type="match status" value="1"/>
</dbReference>
<feature type="compositionally biased region" description="Basic and acidic residues" evidence="5">
    <location>
        <begin position="1"/>
        <end position="15"/>
    </location>
</feature>
<dbReference type="eggNOG" id="COG1309">
    <property type="taxonomic scope" value="Bacteria"/>
</dbReference>
<dbReference type="PROSITE" id="PS50977">
    <property type="entry name" value="HTH_TETR_2"/>
    <property type="match status" value="1"/>
</dbReference>
<evidence type="ECO:0000256" key="5">
    <source>
        <dbReference type="SAM" id="MobiDB-lite"/>
    </source>
</evidence>
<feature type="DNA-binding region" description="H-T-H motif" evidence="4">
    <location>
        <begin position="49"/>
        <end position="68"/>
    </location>
</feature>
<dbReference type="OrthoDB" id="9808189at2"/>
<dbReference type="PRINTS" id="PR00455">
    <property type="entry name" value="HTHTETR"/>
</dbReference>
<protein>
    <submittedName>
        <fullName evidence="7">Transcriptional regulator, TetR family</fullName>
    </submittedName>
</protein>
<dbReference type="PATRIC" id="fig|1292034.3.peg.2973"/>
<accession>R0CXC3</accession>
<feature type="region of interest" description="Disordered" evidence="5">
    <location>
        <begin position="1"/>
        <end position="25"/>
    </location>
</feature>
<evidence type="ECO:0000256" key="2">
    <source>
        <dbReference type="ARBA" id="ARBA00023125"/>
    </source>
</evidence>
<keyword evidence="3" id="KW-0804">Transcription</keyword>
<sequence>MANSHLDRGGEDPLSPRKRPRQRRSAATVEVILDGAARILEREGLERFNTNVVAAVAGVSVGSLYQYFPGKDALMAALVRRDAARFAAEVEAAVAARPGEDWREAVSRLIAVAVGHQLDLPNLARILDFEEARLPLDEETEAAERAMLAAIIGVLQRGGEALAGLDLVEAAADLISLSRALVDAEGRKSAPDREGLSRRLKRAVFGYLTWEAGAESGLPNLNPT</sequence>
<dbReference type="GO" id="GO:0000976">
    <property type="term" value="F:transcription cis-regulatory region binding"/>
    <property type="evidence" value="ECO:0007669"/>
    <property type="project" value="TreeGrafter"/>
</dbReference>
<gene>
    <name evidence="7" type="ORF">OR37_02992</name>
</gene>
<name>R0CXC3_CAUVI</name>
<evidence type="ECO:0000313" key="7">
    <source>
        <dbReference type="EMBL" id="ENZ81131.1"/>
    </source>
</evidence>
<evidence type="ECO:0000256" key="3">
    <source>
        <dbReference type="ARBA" id="ARBA00023163"/>
    </source>
</evidence>
<feature type="domain" description="HTH tetR-type" evidence="6">
    <location>
        <begin position="26"/>
        <end position="86"/>
    </location>
</feature>
<organism evidence="7 8">
    <name type="scientific">Caulobacter vibrioides OR37</name>
    <dbReference type="NCBI Taxonomy" id="1292034"/>
    <lineage>
        <taxon>Bacteria</taxon>
        <taxon>Pseudomonadati</taxon>
        <taxon>Pseudomonadota</taxon>
        <taxon>Alphaproteobacteria</taxon>
        <taxon>Caulobacterales</taxon>
        <taxon>Caulobacteraceae</taxon>
        <taxon>Caulobacter</taxon>
    </lineage>
</organism>
<dbReference type="InterPro" id="IPR041669">
    <property type="entry name" value="TetR_C_15"/>
</dbReference>
<dbReference type="InterPro" id="IPR009057">
    <property type="entry name" value="Homeodomain-like_sf"/>
</dbReference>
<keyword evidence="1" id="KW-0805">Transcription regulation</keyword>
<dbReference type="GO" id="GO:0003700">
    <property type="term" value="F:DNA-binding transcription factor activity"/>
    <property type="evidence" value="ECO:0007669"/>
    <property type="project" value="TreeGrafter"/>
</dbReference>
<dbReference type="RefSeq" id="WP_004621528.1">
    <property type="nucleotide sequence ID" value="NZ_APMP01000021.1"/>
</dbReference>
<dbReference type="SUPFAM" id="SSF46689">
    <property type="entry name" value="Homeodomain-like"/>
    <property type="match status" value="1"/>
</dbReference>
<dbReference type="Pfam" id="PF00440">
    <property type="entry name" value="TetR_N"/>
    <property type="match status" value="1"/>
</dbReference>
<evidence type="ECO:0000256" key="4">
    <source>
        <dbReference type="PROSITE-ProRule" id="PRU00335"/>
    </source>
</evidence>
<dbReference type="STRING" id="1292034.OR37_02992"/>
<dbReference type="InterPro" id="IPR050109">
    <property type="entry name" value="HTH-type_TetR-like_transc_reg"/>
</dbReference>
<dbReference type="AlphaFoldDB" id="R0CXC3"/>
<keyword evidence="2 4" id="KW-0238">DNA-binding</keyword>
<evidence type="ECO:0000259" key="6">
    <source>
        <dbReference type="PROSITE" id="PS50977"/>
    </source>
</evidence>
<reference evidence="7 8" key="1">
    <citation type="journal article" date="2013" name="Genome Announc.">
        <title>Draft Genome Sequence for Caulobacter sp. Strain OR37, a Bacterium Tolerant to Heavy Metals.</title>
        <authorList>
            <person name="Utturkar S.M."/>
            <person name="Bollmann A."/>
            <person name="Brzoska R.M."/>
            <person name="Klingeman D.M."/>
            <person name="Epstein S.E."/>
            <person name="Palumbo A.V."/>
            <person name="Brown S.D."/>
        </authorList>
    </citation>
    <scope>NUCLEOTIDE SEQUENCE [LARGE SCALE GENOMIC DNA]</scope>
    <source>
        <strain evidence="7 8">OR37</strain>
    </source>
</reference>
<dbReference type="InterPro" id="IPR001647">
    <property type="entry name" value="HTH_TetR"/>
</dbReference>
<evidence type="ECO:0000313" key="8">
    <source>
        <dbReference type="Proteomes" id="UP000013063"/>
    </source>
</evidence>